<sequence length="321" mass="35847">MSDRTNKRKQQGSGRGGGPTKKSKGGHAGKWQTPFQKARYAEKAELGRTLEVNDAGIWVTYARGMRGKAMREFKTLCNQYGESLFGVKPPVDPTDEVNEDERDQDIEASIQQELESFKEPQPKTKQVFTAISTGLECVFFMKTIQPVDPIKLIQQMCQDAKDCLDPRDRKTKYVNRLTPVQDTDKASEKGIERVARSVLAEWFELKSESGDQAPNEEDAGGEGAKDATCTYAIRHNIRNHTTFKSDAIIKKIAGLVSPKHKVNLGNPDKVILVEIFQTFCGVSVVDGKQWEELKRYNLNELYKLASDTKKDAPAEGAAQST</sequence>
<keyword evidence="1" id="KW-0694">RNA-binding</keyword>
<dbReference type="InterPro" id="IPR004114">
    <property type="entry name" value="THUMP_dom"/>
</dbReference>
<reference evidence="4" key="1">
    <citation type="journal article" date="2021" name="Nat. Commun.">
        <title>Genetic determinants of endophytism in the Arabidopsis root mycobiome.</title>
        <authorList>
            <person name="Mesny F."/>
            <person name="Miyauchi S."/>
            <person name="Thiergart T."/>
            <person name="Pickel B."/>
            <person name="Atanasova L."/>
            <person name="Karlsson M."/>
            <person name="Huettel B."/>
            <person name="Barry K.W."/>
            <person name="Haridas S."/>
            <person name="Chen C."/>
            <person name="Bauer D."/>
            <person name="Andreopoulos W."/>
            <person name="Pangilinan J."/>
            <person name="LaButti K."/>
            <person name="Riley R."/>
            <person name="Lipzen A."/>
            <person name="Clum A."/>
            <person name="Drula E."/>
            <person name="Henrissat B."/>
            <person name="Kohler A."/>
            <person name="Grigoriev I.V."/>
            <person name="Martin F.M."/>
            <person name="Hacquard S."/>
        </authorList>
    </citation>
    <scope>NUCLEOTIDE SEQUENCE</scope>
    <source>
        <strain evidence="4">MPI-CAGE-AT-0147</strain>
    </source>
</reference>
<dbReference type="PANTHER" id="PTHR13452:SF10">
    <property type="entry name" value="THUMP DOMAIN-CONTAINING PROTEIN 1"/>
    <property type="match status" value="1"/>
</dbReference>
<comment type="caution">
    <text evidence="4">The sequence shown here is derived from an EMBL/GenBank/DDBJ whole genome shotgun (WGS) entry which is preliminary data.</text>
</comment>
<dbReference type="SUPFAM" id="SSF143437">
    <property type="entry name" value="THUMP domain-like"/>
    <property type="match status" value="1"/>
</dbReference>
<dbReference type="AlphaFoldDB" id="A0A9P9FBZ4"/>
<dbReference type="FunFam" id="3.30.2300.10:FF:000001">
    <property type="entry name" value="THUMP domain-containing protein 1"/>
    <property type="match status" value="1"/>
</dbReference>
<dbReference type="EMBL" id="JAGMUV010000005">
    <property type="protein sequence ID" value="KAH7157213.1"/>
    <property type="molecule type" value="Genomic_DNA"/>
</dbReference>
<name>A0A9P9FBZ4_9HYPO</name>
<feature type="domain" description="THUMP" evidence="3">
    <location>
        <begin position="162"/>
        <end position="286"/>
    </location>
</feature>
<accession>A0A9P9FBZ4</accession>
<evidence type="ECO:0000256" key="2">
    <source>
        <dbReference type="SAM" id="MobiDB-lite"/>
    </source>
</evidence>
<dbReference type="Pfam" id="PF02926">
    <property type="entry name" value="THUMP"/>
    <property type="match status" value="1"/>
</dbReference>
<organism evidence="4 5">
    <name type="scientific">Dactylonectria macrodidyma</name>
    <dbReference type="NCBI Taxonomy" id="307937"/>
    <lineage>
        <taxon>Eukaryota</taxon>
        <taxon>Fungi</taxon>
        <taxon>Dikarya</taxon>
        <taxon>Ascomycota</taxon>
        <taxon>Pezizomycotina</taxon>
        <taxon>Sordariomycetes</taxon>
        <taxon>Hypocreomycetidae</taxon>
        <taxon>Hypocreales</taxon>
        <taxon>Nectriaceae</taxon>
        <taxon>Dactylonectria</taxon>
    </lineage>
</organism>
<dbReference type="PROSITE" id="PS51165">
    <property type="entry name" value="THUMP"/>
    <property type="match status" value="1"/>
</dbReference>
<dbReference type="PANTHER" id="PTHR13452">
    <property type="entry name" value="THUMP DOMAIN CONTAINING PROTEIN 1-RELATED"/>
    <property type="match status" value="1"/>
</dbReference>
<dbReference type="InterPro" id="IPR040183">
    <property type="entry name" value="THUMPD1-like"/>
</dbReference>
<evidence type="ECO:0000259" key="3">
    <source>
        <dbReference type="PROSITE" id="PS51165"/>
    </source>
</evidence>
<evidence type="ECO:0000256" key="1">
    <source>
        <dbReference type="PROSITE-ProRule" id="PRU00529"/>
    </source>
</evidence>
<protein>
    <recommendedName>
        <fullName evidence="3">THUMP domain-containing protein</fullName>
    </recommendedName>
</protein>
<proteinExistence type="predicted"/>
<dbReference type="CDD" id="cd11717">
    <property type="entry name" value="THUMP_THUMPD1_like"/>
    <property type="match status" value="1"/>
</dbReference>
<feature type="compositionally biased region" description="Basic residues" evidence="2">
    <location>
        <begin position="1"/>
        <end position="10"/>
    </location>
</feature>
<dbReference type="GO" id="GO:0006400">
    <property type="term" value="P:tRNA modification"/>
    <property type="evidence" value="ECO:0007669"/>
    <property type="project" value="InterPro"/>
</dbReference>
<dbReference type="GO" id="GO:0003723">
    <property type="term" value="F:RNA binding"/>
    <property type="evidence" value="ECO:0007669"/>
    <property type="project" value="UniProtKB-UniRule"/>
</dbReference>
<dbReference type="Proteomes" id="UP000738349">
    <property type="component" value="Unassembled WGS sequence"/>
</dbReference>
<feature type="region of interest" description="Disordered" evidence="2">
    <location>
        <begin position="1"/>
        <end position="36"/>
    </location>
</feature>
<dbReference type="Gene3D" id="3.30.2300.10">
    <property type="entry name" value="THUMP superfamily"/>
    <property type="match status" value="1"/>
</dbReference>
<dbReference type="OrthoDB" id="367221at2759"/>
<evidence type="ECO:0000313" key="4">
    <source>
        <dbReference type="EMBL" id="KAH7157213.1"/>
    </source>
</evidence>
<keyword evidence="5" id="KW-1185">Reference proteome</keyword>
<evidence type="ECO:0000313" key="5">
    <source>
        <dbReference type="Proteomes" id="UP000738349"/>
    </source>
</evidence>
<gene>
    <name evidence="4" type="ORF">EDB81DRAFT_757585</name>
</gene>